<protein>
    <recommendedName>
        <fullName evidence="3">tRNA-Val4</fullName>
    </recommendedName>
</protein>
<organism evidence="1 2">
    <name type="scientific">Metabacillus malikii</name>
    <dbReference type="NCBI Taxonomy" id="1504265"/>
    <lineage>
        <taxon>Bacteria</taxon>
        <taxon>Bacillati</taxon>
        <taxon>Bacillota</taxon>
        <taxon>Bacilli</taxon>
        <taxon>Bacillales</taxon>
        <taxon>Bacillaceae</taxon>
        <taxon>Metabacillus</taxon>
    </lineage>
</organism>
<accession>A0ABT9ZPI0</accession>
<gene>
    <name evidence="1" type="ORF">J2S19_004765</name>
</gene>
<keyword evidence="2" id="KW-1185">Reference proteome</keyword>
<proteinExistence type="predicted"/>
<reference evidence="1 2" key="1">
    <citation type="submission" date="2023-07" db="EMBL/GenBank/DDBJ databases">
        <title>Genomic Encyclopedia of Type Strains, Phase IV (KMG-IV): sequencing the most valuable type-strain genomes for metagenomic binning, comparative biology and taxonomic classification.</title>
        <authorList>
            <person name="Goeker M."/>
        </authorList>
    </citation>
    <scope>NUCLEOTIDE SEQUENCE [LARGE SCALE GENOMIC DNA]</scope>
    <source>
        <strain evidence="1 2">DSM 29005</strain>
    </source>
</reference>
<comment type="caution">
    <text evidence="1">The sequence shown here is derived from an EMBL/GenBank/DDBJ whole genome shotgun (WGS) entry which is preliminary data.</text>
</comment>
<evidence type="ECO:0008006" key="3">
    <source>
        <dbReference type="Google" id="ProtNLM"/>
    </source>
</evidence>
<dbReference type="RefSeq" id="WP_307346724.1">
    <property type="nucleotide sequence ID" value="NZ_JAUSUD010000039.1"/>
</dbReference>
<sequence length="111" mass="13239">MRFLYRFKEDPFGDLSIVLPDEISIFSDFIENIATEEQVDEYIEYAEKVLEGSYDHFEIELNATSVFIKKDVTIVENPYRFEEPFENSIQTEEFIKLLLVWKKKIPEIFKG</sequence>
<evidence type="ECO:0000313" key="2">
    <source>
        <dbReference type="Proteomes" id="UP001234495"/>
    </source>
</evidence>
<dbReference type="Proteomes" id="UP001234495">
    <property type="component" value="Unassembled WGS sequence"/>
</dbReference>
<name>A0ABT9ZPI0_9BACI</name>
<evidence type="ECO:0000313" key="1">
    <source>
        <dbReference type="EMBL" id="MDQ0233418.1"/>
    </source>
</evidence>
<dbReference type="EMBL" id="JAUSUD010000039">
    <property type="protein sequence ID" value="MDQ0233418.1"/>
    <property type="molecule type" value="Genomic_DNA"/>
</dbReference>